<accession>A0A0H2RV39</accession>
<keyword evidence="4" id="KW-1185">Reference proteome</keyword>
<organism evidence="3 4">
    <name type="scientific">Schizopora paradoxa</name>
    <dbReference type="NCBI Taxonomy" id="27342"/>
    <lineage>
        <taxon>Eukaryota</taxon>
        <taxon>Fungi</taxon>
        <taxon>Dikarya</taxon>
        <taxon>Basidiomycota</taxon>
        <taxon>Agaricomycotina</taxon>
        <taxon>Agaricomycetes</taxon>
        <taxon>Hymenochaetales</taxon>
        <taxon>Schizoporaceae</taxon>
        <taxon>Schizopora</taxon>
    </lineage>
</organism>
<dbReference type="InParanoid" id="A0A0H2RV39"/>
<feature type="compositionally biased region" description="Acidic residues" evidence="1">
    <location>
        <begin position="49"/>
        <end position="64"/>
    </location>
</feature>
<gene>
    <name evidence="3" type="ORF">SCHPADRAFT_835023</name>
</gene>
<proteinExistence type="predicted"/>
<reference evidence="3 4" key="1">
    <citation type="submission" date="2015-04" db="EMBL/GenBank/DDBJ databases">
        <title>Complete genome sequence of Schizopora paradoxa KUC8140, a cosmopolitan wood degrader in East Asia.</title>
        <authorList>
            <consortium name="DOE Joint Genome Institute"/>
            <person name="Min B."/>
            <person name="Park H."/>
            <person name="Jang Y."/>
            <person name="Kim J.-J."/>
            <person name="Kim K.H."/>
            <person name="Pangilinan J."/>
            <person name="Lipzen A."/>
            <person name="Riley R."/>
            <person name="Grigoriev I.V."/>
            <person name="Spatafora J.W."/>
            <person name="Choi I.-G."/>
        </authorList>
    </citation>
    <scope>NUCLEOTIDE SEQUENCE [LARGE SCALE GENOMIC DNA]</scope>
    <source>
        <strain evidence="3 4">KUC8140</strain>
    </source>
</reference>
<feature type="transmembrane region" description="Helical" evidence="2">
    <location>
        <begin position="337"/>
        <end position="362"/>
    </location>
</feature>
<feature type="transmembrane region" description="Helical" evidence="2">
    <location>
        <begin position="222"/>
        <end position="241"/>
    </location>
</feature>
<evidence type="ECO:0000313" key="3">
    <source>
        <dbReference type="EMBL" id="KLO08671.1"/>
    </source>
</evidence>
<evidence type="ECO:0000256" key="1">
    <source>
        <dbReference type="SAM" id="MobiDB-lite"/>
    </source>
</evidence>
<protein>
    <recommendedName>
        <fullName evidence="5">Amino acid transporter transmembrane domain-containing protein</fullName>
    </recommendedName>
</protein>
<feature type="region of interest" description="Disordered" evidence="1">
    <location>
        <begin position="1"/>
        <end position="64"/>
    </location>
</feature>
<feature type="transmembrane region" description="Helical" evidence="2">
    <location>
        <begin position="294"/>
        <end position="317"/>
    </location>
</feature>
<feature type="transmembrane region" description="Helical" evidence="2">
    <location>
        <begin position="261"/>
        <end position="282"/>
    </location>
</feature>
<keyword evidence="2" id="KW-0472">Membrane</keyword>
<feature type="transmembrane region" description="Helical" evidence="2">
    <location>
        <begin position="100"/>
        <end position="122"/>
    </location>
</feature>
<dbReference type="AlphaFoldDB" id="A0A0H2RV39"/>
<feature type="transmembrane region" description="Helical" evidence="2">
    <location>
        <begin position="188"/>
        <end position="210"/>
    </location>
</feature>
<evidence type="ECO:0008006" key="5">
    <source>
        <dbReference type="Google" id="ProtNLM"/>
    </source>
</evidence>
<keyword evidence="2" id="KW-1133">Transmembrane helix</keyword>
<keyword evidence="2" id="KW-0812">Transmembrane</keyword>
<dbReference type="Proteomes" id="UP000053477">
    <property type="component" value="Unassembled WGS sequence"/>
</dbReference>
<feature type="transmembrane region" description="Helical" evidence="2">
    <location>
        <begin position="470"/>
        <end position="493"/>
    </location>
</feature>
<dbReference type="EMBL" id="KQ086082">
    <property type="protein sequence ID" value="KLO08671.1"/>
    <property type="molecule type" value="Genomic_DNA"/>
</dbReference>
<feature type="transmembrane region" description="Helical" evidence="2">
    <location>
        <begin position="400"/>
        <end position="420"/>
    </location>
</feature>
<evidence type="ECO:0000256" key="2">
    <source>
        <dbReference type="SAM" id="Phobius"/>
    </source>
</evidence>
<feature type="compositionally biased region" description="Polar residues" evidence="1">
    <location>
        <begin position="1"/>
        <end position="32"/>
    </location>
</feature>
<feature type="transmembrane region" description="Helical" evidence="2">
    <location>
        <begin position="374"/>
        <end position="394"/>
    </location>
</feature>
<name>A0A0H2RV39_9AGAM</name>
<evidence type="ECO:0000313" key="4">
    <source>
        <dbReference type="Proteomes" id="UP000053477"/>
    </source>
</evidence>
<feature type="transmembrane region" description="Helical" evidence="2">
    <location>
        <begin position="154"/>
        <end position="176"/>
    </location>
</feature>
<sequence>MSDSPPQSPHSISSNEDNNGINTFGEHSTSTLVLVHDEEDNEANPLTYSDEDDDEGMAFDAGNNDDEQALPSTVVFGYFLSPCLKLGAMLTLSSQAPLKISIPSLVLFALLSAFSRQIWFLLARYVRKSDAGTMSIQAFARGQRKESVRKVLRNVARSFSSAVRLLLAAVYLRGAADSLEIYLADDNYIIPTPVLIVLAYLVFLTPLSLAQSFASRRLVYTNWLSIVLYILWLVAIGFAHSKGVLDSNTVVIPRGRLFQDITTVAFAFASLSSLQMYNLFIGRKSNGEKKEKRYLSLSSISLVGSLVGLGLLMPLLFPSIKQSKHDDPENDTTYIRATIATLTSLILLLAIPPLMTSISIPVPHQIRRLTTKPIGRYLALIVVAALALLPSPAISVLEDVTLVLVLIATYFLPALLHIILHHMRRPLSILVRNNPQGSGGNVSSSHDPDTRELLLRKERALQRRRSLRRIAWDLGVWFLLVPVGGGGIVWAVGRLAYIW</sequence>
<dbReference type="OrthoDB" id="3259324at2759"/>
<dbReference type="STRING" id="27342.A0A0H2RV39"/>